<evidence type="ECO:0000256" key="1">
    <source>
        <dbReference type="SAM" id="MobiDB-lite"/>
    </source>
</evidence>
<organism evidence="2 3">
    <name type="scientific">Blyttiomyces helicus</name>
    <dbReference type="NCBI Taxonomy" id="388810"/>
    <lineage>
        <taxon>Eukaryota</taxon>
        <taxon>Fungi</taxon>
        <taxon>Fungi incertae sedis</taxon>
        <taxon>Chytridiomycota</taxon>
        <taxon>Chytridiomycota incertae sedis</taxon>
        <taxon>Chytridiomycetes</taxon>
        <taxon>Chytridiomycetes incertae sedis</taxon>
        <taxon>Blyttiomyces</taxon>
    </lineage>
</organism>
<evidence type="ECO:0000313" key="3">
    <source>
        <dbReference type="Proteomes" id="UP000269721"/>
    </source>
</evidence>
<keyword evidence="3" id="KW-1185">Reference proteome</keyword>
<dbReference type="EMBL" id="KZ996620">
    <property type="protein sequence ID" value="RKO88587.1"/>
    <property type="molecule type" value="Genomic_DNA"/>
</dbReference>
<protein>
    <submittedName>
        <fullName evidence="2">Uncharacterized protein</fullName>
    </submittedName>
</protein>
<name>A0A4V1IR26_9FUNG</name>
<dbReference type="Proteomes" id="UP000269721">
    <property type="component" value="Unassembled WGS sequence"/>
</dbReference>
<accession>A0A4V1IR26</accession>
<gene>
    <name evidence="2" type="ORF">BDK51DRAFT_27409</name>
</gene>
<feature type="region of interest" description="Disordered" evidence="1">
    <location>
        <begin position="135"/>
        <end position="156"/>
    </location>
</feature>
<evidence type="ECO:0000313" key="2">
    <source>
        <dbReference type="EMBL" id="RKO88587.1"/>
    </source>
</evidence>
<dbReference type="AlphaFoldDB" id="A0A4V1IR26"/>
<feature type="region of interest" description="Disordered" evidence="1">
    <location>
        <begin position="22"/>
        <end position="46"/>
    </location>
</feature>
<feature type="compositionally biased region" description="Basic and acidic residues" evidence="1">
    <location>
        <begin position="28"/>
        <end position="39"/>
    </location>
</feature>
<proteinExistence type="predicted"/>
<feature type="compositionally biased region" description="Basic and acidic residues" evidence="1">
    <location>
        <begin position="142"/>
        <end position="152"/>
    </location>
</feature>
<reference evidence="3" key="1">
    <citation type="journal article" date="2018" name="Nat. Microbiol.">
        <title>Leveraging single-cell genomics to expand the fungal tree of life.</title>
        <authorList>
            <person name="Ahrendt S.R."/>
            <person name="Quandt C.A."/>
            <person name="Ciobanu D."/>
            <person name="Clum A."/>
            <person name="Salamov A."/>
            <person name="Andreopoulos B."/>
            <person name="Cheng J.F."/>
            <person name="Woyke T."/>
            <person name="Pelin A."/>
            <person name="Henrissat B."/>
            <person name="Reynolds N.K."/>
            <person name="Benny G.L."/>
            <person name="Smith M.E."/>
            <person name="James T.Y."/>
            <person name="Grigoriev I.V."/>
        </authorList>
    </citation>
    <scope>NUCLEOTIDE SEQUENCE [LARGE SCALE GENOMIC DNA]</scope>
</reference>
<sequence>MSIENAGVISPPPHAIRASRLLSSEEDNANKSDKRDSRFLSDGQESFQYAPTTSPIRSVVVTNHKVSQYNSVCSPELSSSVPTSLPPSMLLRELDEDGKCFQHWTIGIKGGAQDLINTFSSAACTHLQLSRRCQEEPASQGSRKESRAKEDGQGFSDRGHCHKNLYWTNNMIGNIFKAHTGHLKEFTVGNQTAKGAWGKVAMTWKEFVDDEDNPQTIGVLTTIEVEGKHLMTKWAQIDKEMKTYIANWAQTKAAPLILTS</sequence>